<dbReference type="CDD" id="cd00067">
    <property type="entry name" value="GAL4"/>
    <property type="match status" value="2"/>
</dbReference>
<evidence type="ECO:0000256" key="2">
    <source>
        <dbReference type="ARBA" id="ARBA00022723"/>
    </source>
</evidence>
<proteinExistence type="predicted"/>
<keyword evidence="2" id="KW-0479">Metal-binding</keyword>
<accession>A0ABQ0GKQ3</accession>
<dbReference type="SUPFAM" id="SSF57701">
    <property type="entry name" value="Zn2/Cys6 DNA-binding domain"/>
    <property type="match status" value="2"/>
</dbReference>
<organism evidence="6 7">
    <name type="scientific">Madurella fahalii</name>
    <dbReference type="NCBI Taxonomy" id="1157608"/>
    <lineage>
        <taxon>Eukaryota</taxon>
        <taxon>Fungi</taxon>
        <taxon>Dikarya</taxon>
        <taxon>Ascomycota</taxon>
        <taxon>Pezizomycotina</taxon>
        <taxon>Sordariomycetes</taxon>
        <taxon>Sordariomycetidae</taxon>
        <taxon>Sordariales</taxon>
        <taxon>Sordariales incertae sedis</taxon>
        <taxon>Madurella</taxon>
    </lineage>
</organism>
<dbReference type="PROSITE" id="PS00463">
    <property type="entry name" value="ZN2_CY6_FUNGAL_1"/>
    <property type="match status" value="2"/>
</dbReference>
<dbReference type="InterPro" id="IPR007219">
    <property type="entry name" value="XnlR_reg_dom"/>
</dbReference>
<name>A0ABQ0GKQ3_9PEZI</name>
<dbReference type="Pfam" id="PF00172">
    <property type="entry name" value="Zn_clus"/>
    <property type="match status" value="2"/>
</dbReference>
<evidence type="ECO:0000256" key="3">
    <source>
        <dbReference type="ARBA" id="ARBA00023242"/>
    </source>
</evidence>
<gene>
    <name evidence="6" type="ORF">MFIFM68171_08557</name>
</gene>
<dbReference type="PANTHER" id="PTHR31001">
    <property type="entry name" value="UNCHARACTERIZED TRANSCRIPTIONAL REGULATORY PROTEIN"/>
    <property type="match status" value="1"/>
</dbReference>
<dbReference type="InterPro" id="IPR050613">
    <property type="entry name" value="Sec_Metabolite_Reg"/>
</dbReference>
<dbReference type="RefSeq" id="XP_070920078.1">
    <property type="nucleotide sequence ID" value="XM_071063977.1"/>
</dbReference>
<reference evidence="6 7" key="1">
    <citation type="submission" date="2024-09" db="EMBL/GenBank/DDBJ databases">
        <title>Itraconazole resistance in Madurella fahalii resulting from another homologue of gene encoding cytochrome P450 14-alpha sterol demethylase (CYP51).</title>
        <authorList>
            <person name="Yoshioka I."/>
            <person name="Fahal A.H."/>
            <person name="Kaneko S."/>
            <person name="Yaguchi T."/>
        </authorList>
    </citation>
    <scope>NUCLEOTIDE SEQUENCE [LARGE SCALE GENOMIC DNA]</scope>
    <source>
        <strain evidence="6 7">IFM 68171</strain>
    </source>
</reference>
<dbReference type="Gene3D" id="4.10.240.10">
    <property type="entry name" value="Zn(2)-C6 fungal-type DNA-binding domain"/>
    <property type="match status" value="2"/>
</dbReference>
<feature type="domain" description="Zn(2)-C6 fungal-type" evidence="5">
    <location>
        <begin position="9"/>
        <end position="39"/>
    </location>
</feature>
<comment type="caution">
    <text evidence="6">The sequence shown here is derived from an EMBL/GenBank/DDBJ whole genome shotgun (WGS) entry which is preliminary data.</text>
</comment>
<evidence type="ECO:0000313" key="6">
    <source>
        <dbReference type="EMBL" id="GAB1318347.1"/>
    </source>
</evidence>
<sequence>MTRTRPVNACENCRRRKQSCDRAKPVCGRCRQTGTVCSFNLEVAEPGNSGSTILTPSTSNLNPVDSPTQQTRPTSASSPGGSEQIGSEQTLARALTKKKKRNRACLSCVRCHRHKVKCDKKFPCSRCKSTGFADHCSYTHRSVENSPLQDFSFFTCSGEDPSIAAITWHSHHRGSSHWKAPLQRIWSLGMLNSPPLVIAVRELACDAWENTPKVLSGNFPLGSAEAAKFTTADAMMALIRRTRPVAPEYLHQYRDSLEPLHPMLLDIEELSHEAAERLVAGTVLSDLSWLAQYLMVLGLGCFVGEGLGDRTRDLYGAAEACLAKIPYTFRPNIYSLRTLCLMVVAKRATNATCWAIDSSWSLMGLIVRLAVMVGLHQDDLRAAEDAVSLKDRRARRYLWTAILFIDIEGAAMAGMPPLLQRDVVGPRSDWSEPGREQDLLYSSYQTILDVVGLVNTNPDRISYEQVLSYDSEVRLLMSSVTASSTGLRRIALDIFFRRALISLHRQFAYLPDAPSRYPISYWSSLECSLAFLSHQLELHSGGRHAPQKLDSVTTVFMTDFFSATLTACIHLLWHDAPLAPVEASILDSQIPPRRTILDTLRSCVEIWSAMKDRSLCCRTGYRILELAMGMIPQY</sequence>
<dbReference type="InterPro" id="IPR036864">
    <property type="entry name" value="Zn2-C6_fun-type_DNA-bd_sf"/>
</dbReference>
<dbReference type="PROSITE" id="PS50048">
    <property type="entry name" value="ZN2_CY6_FUNGAL_2"/>
    <property type="match status" value="2"/>
</dbReference>
<dbReference type="EMBL" id="BAAFSV010000005">
    <property type="protein sequence ID" value="GAB1318347.1"/>
    <property type="molecule type" value="Genomic_DNA"/>
</dbReference>
<comment type="subcellular location">
    <subcellularLocation>
        <location evidence="1">Nucleus</location>
    </subcellularLocation>
</comment>
<feature type="domain" description="Zn(2)-C6 fungal-type" evidence="5">
    <location>
        <begin position="107"/>
        <end position="138"/>
    </location>
</feature>
<dbReference type="InterPro" id="IPR001138">
    <property type="entry name" value="Zn2Cys6_DnaBD"/>
</dbReference>
<keyword evidence="3" id="KW-0539">Nucleus</keyword>
<dbReference type="SMART" id="SM00066">
    <property type="entry name" value="GAL4"/>
    <property type="match status" value="2"/>
</dbReference>
<dbReference type="SMART" id="SM00906">
    <property type="entry name" value="Fungal_trans"/>
    <property type="match status" value="1"/>
</dbReference>
<dbReference type="CDD" id="cd12148">
    <property type="entry name" value="fungal_TF_MHR"/>
    <property type="match status" value="1"/>
</dbReference>
<feature type="region of interest" description="Disordered" evidence="4">
    <location>
        <begin position="48"/>
        <end position="88"/>
    </location>
</feature>
<evidence type="ECO:0000259" key="5">
    <source>
        <dbReference type="PROSITE" id="PS50048"/>
    </source>
</evidence>
<keyword evidence="7" id="KW-1185">Reference proteome</keyword>
<evidence type="ECO:0000256" key="4">
    <source>
        <dbReference type="SAM" id="MobiDB-lite"/>
    </source>
</evidence>
<dbReference type="GeneID" id="98179300"/>
<evidence type="ECO:0000256" key="1">
    <source>
        <dbReference type="ARBA" id="ARBA00004123"/>
    </source>
</evidence>
<protein>
    <recommendedName>
        <fullName evidence="5">Zn(2)-C6 fungal-type domain-containing protein</fullName>
    </recommendedName>
</protein>
<evidence type="ECO:0000313" key="7">
    <source>
        <dbReference type="Proteomes" id="UP001628179"/>
    </source>
</evidence>
<dbReference type="Proteomes" id="UP001628179">
    <property type="component" value="Unassembled WGS sequence"/>
</dbReference>